<evidence type="ECO:0000313" key="2">
    <source>
        <dbReference type="Proteomes" id="UP000032360"/>
    </source>
</evidence>
<dbReference type="AlphaFoldDB" id="A0A0D8HIF5"/>
<accession>A0A0D8HIF5</accession>
<organism evidence="1 2">
    <name type="scientific">Acidithrix ferrooxidans</name>
    <dbReference type="NCBI Taxonomy" id="1280514"/>
    <lineage>
        <taxon>Bacteria</taxon>
        <taxon>Bacillati</taxon>
        <taxon>Actinomycetota</taxon>
        <taxon>Acidimicrobiia</taxon>
        <taxon>Acidimicrobiales</taxon>
        <taxon>Acidimicrobiaceae</taxon>
        <taxon>Acidithrix</taxon>
    </lineage>
</organism>
<keyword evidence="2" id="KW-1185">Reference proteome</keyword>
<dbReference type="Proteomes" id="UP000032360">
    <property type="component" value="Unassembled WGS sequence"/>
</dbReference>
<dbReference type="EMBL" id="JXYS01000073">
    <property type="protein sequence ID" value="KJF16831.1"/>
    <property type="molecule type" value="Genomic_DNA"/>
</dbReference>
<comment type="caution">
    <text evidence="1">The sequence shown here is derived from an EMBL/GenBank/DDBJ whole genome shotgun (WGS) entry which is preliminary data.</text>
</comment>
<protein>
    <submittedName>
        <fullName evidence="1">Uncharacterized protein</fullName>
    </submittedName>
</protein>
<evidence type="ECO:0000313" key="1">
    <source>
        <dbReference type="EMBL" id="KJF16831.1"/>
    </source>
</evidence>
<sequence length="77" mass="8407">MTFGLGSYIKRVVVLLNACRLSAKVRFLGACSKSHLFIMHTLGVLARSVLLLKGTPSGTMGVCHFGGPMWRSLIDER</sequence>
<name>A0A0D8HIF5_9ACTN</name>
<proteinExistence type="predicted"/>
<gene>
    <name evidence="1" type="ORF">AXFE_23320</name>
</gene>
<reference evidence="1 2" key="1">
    <citation type="submission" date="2015-01" db="EMBL/GenBank/DDBJ databases">
        <title>Draft genome of the acidophilic iron oxidizer Acidithrix ferrooxidans strain Py-F3.</title>
        <authorList>
            <person name="Poehlein A."/>
            <person name="Eisen S."/>
            <person name="Schloemann M."/>
            <person name="Johnson B.D."/>
            <person name="Daniel R."/>
            <person name="Muehling M."/>
        </authorList>
    </citation>
    <scope>NUCLEOTIDE SEQUENCE [LARGE SCALE GENOMIC DNA]</scope>
    <source>
        <strain evidence="1 2">Py-F3</strain>
    </source>
</reference>